<dbReference type="InterPro" id="IPR006094">
    <property type="entry name" value="Oxid_FAD_bind_N"/>
</dbReference>
<evidence type="ECO:0000256" key="3">
    <source>
        <dbReference type="ARBA" id="ARBA00022827"/>
    </source>
</evidence>
<protein>
    <recommendedName>
        <fullName evidence="5">FAD-binding PCMH-type domain-containing protein</fullName>
    </recommendedName>
</protein>
<dbReference type="InterPro" id="IPR012951">
    <property type="entry name" value="BBE"/>
</dbReference>
<dbReference type="InterPro" id="IPR016166">
    <property type="entry name" value="FAD-bd_PCMH"/>
</dbReference>
<dbReference type="Gene3D" id="3.30.465.10">
    <property type="match status" value="1"/>
</dbReference>
<dbReference type="RefSeq" id="XP_058308081.1">
    <property type="nucleotide sequence ID" value="XM_058451543.1"/>
</dbReference>
<evidence type="ECO:0000313" key="6">
    <source>
        <dbReference type="EMBL" id="KAJ5203602.1"/>
    </source>
</evidence>
<dbReference type="Proteomes" id="UP001150904">
    <property type="component" value="Unassembled WGS sequence"/>
</dbReference>
<dbReference type="OrthoDB" id="407275at2759"/>
<comment type="similarity">
    <text evidence="1">Belongs to the oxygen-dependent FAD-linked oxidoreductase family.</text>
</comment>
<reference evidence="6" key="2">
    <citation type="journal article" date="2023" name="IMA Fungus">
        <title>Comparative genomic study of the Penicillium genus elucidates a diverse pangenome and 15 lateral gene transfer events.</title>
        <authorList>
            <person name="Petersen C."/>
            <person name="Sorensen T."/>
            <person name="Nielsen M.R."/>
            <person name="Sondergaard T.E."/>
            <person name="Sorensen J.L."/>
            <person name="Fitzpatrick D.A."/>
            <person name="Frisvad J.C."/>
            <person name="Nielsen K.L."/>
        </authorList>
    </citation>
    <scope>NUCLEOTIDE SEQUENCE</scope>
    <source>
        <strain evidence="6">IBT 15544</strain>
    </source>
</reference>
<evidence type="ECO:0000313" key="7">
    <source>
        <dbReference type="Proteomes" id="UP001150904"/>
    </source>
</evidence>
<name>A0A9W9MLY2_9EURO</name>
<dbReference type="InterPro" id="IPR036318">
    <property type="entry name" value="FAD-bd_PCMH-like_sf"/>
</dbReference>
<dbReference type="GO" id="GO:0071949">
    <property type="term" value="F:FAD binding"/>
    <property type="evidence" value="ECO:0007669"/>
    <property type="project" value="InterPro"/>
</dbReference>
<gene>
    <name evidence="6" type="ORF">N7498_004481</name>
</gene>
<organism evidence="6 7">
    <name type="scientific">Penicillium cinerascens</name>
    <dbReference type="NCBI Taxonomy" id="70096"/>
    <lineage>
        <taxon>Eukaryota</taxon>
        <taxon>Fungi</taxon>
        <taxon>Dikarya</taxon>
        <taxon>Ascomycota</taxon>
        <taxon>Pezizomycotina</taxon>
        <taxon>Eurotiomycetes</taxon>
        <taxon>Eurotiomycetidae</taxon>
        <taxon>Eurotiales</taxon>
        <taxon>Aspergillaceae</taxon>
        <taxon>Penicillium</taxon>
    </lineage>
</organism>
<dbReference type="InterPro" id="IPR016169">
    <property type="entry name" value="FAD-bd_PCMH_sub2"/>
</dbReference>
<dbReference type="PROSITE" id="PS51387">
    <property type="entry name" value="FAD_PCMH"/>
    <property type="match status" value="1"/>
</dbReference>
<evidence type="ECO:0000256" key="1">
    <source>
        <dbReference type="ARBA" id="ARBA00005466"/>
    </source>
</evidence>
<keyword evidence="4" id="KW-0560">Oxidoreductase</keyword>
<evidence type="ECO:0000256" key="4">
    <source>
        <dbReference type="ARBA" id="ARBA00023002"/>
    </source>
</evidence>
<dbReference type="Gene3D" id="3.40.462.20">
    <property type="match status" value="1"/>
</dbReference>
<comment type="caution">
    <text evidence="6">The sequence shown here is derived from an EMBL/GenBank/DDBJ whole genome shotgun (WGS) entry which is preliminary data.</text>
</comment>
<dbReference type="GO" id="GO:0016491">
    <property type="term" value="F:oxidoreductase activity"/>
    <property type="evidence" value="ECO:0007669"/>
    <property type="project" value="UniProtKB-KW"/>
</dbReference>
<keyword evidence="2" id="KW-0285">Flavoprotein</keyword>
<dbReference type="EMBL" id="JAPQKR010000012">
    <property type="protein sequence ID" value="KAJ5203602.1"/>
    <property type="molecule type" value="Genomic_DNA"/>
</dbReference>
<dbReference type="SUPFAM" id="SSF56176">
    <property type="entry name" value="FAD-binding/transporter-associated domain-like"/>
    <property type="match status" value="1"/>
</dbReference>
<dbReference type="PANTHER" id="PTHR42973:SF17">
    <property type="entry name" value="OXIDASE, PUTATIVE (AFU_ORTHOLOGUE AFUA_6G14340)-RELATED"/>
    <property type="match status" value="1"/>
</dbReference>
<evidence type="ECO:0000256" key="2">
    <source>
        <dbReference type="ARBA" id="ARBA00022630"/>
    </source>
</evidence>
<proteinExistence type="inferred from homology"/>
<sequence>MKATGSFATCLLVSVGRNSSGVAFPGQPNYAALVSPYNLDLLTTPAAIVFPQNAAQVAAAVKCAVNAGIKVQAKSGGHNYGNFGSSTGELSVNLENLQDFSMDRTTWMAKFGPGNRLGQATELMYNNGGRQAPHGETFDVGLGGHATVGGAGAASRQLGLLVDFVEEVEVVLANSSIVRASKSENEDLFFAVRGAGSSVGIVTDFTIRTVPAPPVTVDYTYVWTKQNVSSQVKIFQSWQKLLAGGTLPREMSYGLTVTASSMVLSGVYFGSEDEFATLNLPSHFATPPQVSETKVYTSFFEASKALDGAVSAAGIALPSHFYAKSLVFTQKTQIPEATTQRVFNYLANTKNGTDLYALNFDGLGGAVSDFSPSEAAYPHRDTLYFMFSFARTSSNLTDTTIRFLDQLSEVLTSGNPKAYYGQYAGNVDPRETNEKALAGYYGQNLDRLKRIKRAVDPNDVFHNQQSVPVS</sequence>
<dbReference type="AlphaFoldDB" id="A0A9W9MLY2"/>
<dbReference type="Pfam" id="PF01565">
    <property type="entry name" value="FAD_binding_4"/>
    <property type="match status" value="1"/>
</dbReference>
<keyword evidence="3" id="KW-0274">FAD</keyword>
<dbReference type="PANTHER" id="PTHR42973">
    <property type="entry name" value="BINDING OXIDOREDUCTASE, PUTATIVE (AFU_ORTHOLOGUE AFUA_1G17690)-RELATED"/>
    <property type="match status" value="1"/>
</dbReference>
<evidence type="ECO:0000259" key="5">
    <source>
        <dbReference type="PROSITE" id="PS51387"/>
    </source>
</evidence>
<dbReference type="InterPro" id="IPR050416">
    <property type="entry name" value="FAD-linked_Oxidoreductase"/>
</dbReference>
<dbReference type="Pfam" id="PF08031">
    <property type="entry name" value="BBE"/>
    <property type="match status" value="1"/>
</dbReference>
<reference evidence="6" key="1">
    <citation type="submission" date="2022-12" db="EMBL/GenBank/DDBJ databases">
        <authorList>
            <person name="Petersen C."/>
        </authorList>
    </citation>
    <scope>NUCLEOTIDE SEQUENCE</scope>
    <source>
        <strain evidence="6">IBT 15544</strain>
    </source>
</reference>
<accession>A0A9W9MLY2</accession>
<feature type="domain" description="FAD-binding PCMH-type" evidence="5">
    <location>
        <begin position="41"/>
        <end position="212"/>
    </location>
</feature>
<keyword evidence="7" id="KW-1185">Reference proteome</keyword>
<dbReference type="GeneID" id="83178844"/>